<gene>
    <name evidence="1" type="ORF">Klosneuvirus_6_95</name>
</gene>
<reference evidence="1" key="1">
    <citation type="journal article" date="2017" name="Science">
        <title>Giant viruses with an expanded complement of translation system components.</title>
        <authorList>
            <person name="Schulz F."/>
            <person name="Yutin N."/>
            <person name="Ivanova N.N."/>
            <person name="Ortega D.R."/>
            <person name="Lee T.K."/>
            <person name="Vierheilig J."/>
            <person name="Daims H."/>
            <person name="Horn M."/>
            <person name="Wagner M."/>
            <person name="Jensen G.J."/>
            <person name="Kyrpides N.C."/>
            <person name="Koonin E.V."/>
            <person name="Woyke T."/>
        </authorList>
    </citation>
    <scope>NUCLEOTIDE SEQUENCE</scope>
    <source>
        <strain evidence="1">KNV1</strain>
    </source>
</reference>
<organism evidence="1">
    <name type="scientific">Klosneuvirus KNV1</name>
    <dbReference type="NCBI Taxonomy" id="1977640"/>
    <lineage>
        <taxon>Viruses</taxon>
        <taxon>Varidnaviria</taxon>
        <taxon>Bamfordvirae</taxon>
        <taxon>Nucleocytoviricota</taxon>
        <taxon>Megaviricetes</taxon>
        <taxon>Imitervirales</taxon>
        <taxon>Mimiviridae</taxon>
        <taxon>Klosneuvirinae</taxon>
        <taxon>Klosneuvirus</taxon>
    </lineage>
</organism>
<dbReference type="EMBL" id="KY684113">
    <property type="protein sequence ID" value="ARF12533.1"/>
    <property type="molecule type" value="Genomic_DNA"/>
</dbReference>
<protein>
    <submittedName>
        <fullName evidence="1">Uncharacterized protein</fullName>
    </submittedName>
</protein>
<name>A0A1V0SLE4_9VIRU</name>
<accession>A0A1V0SLE4</accession>
<sequence length="31" mass="3687">MELCNKKDELFDVIIEIIKKTSIKQNKSIQH</sequence>
<evidence type="ECO:0000313" key="1">
    <source>
        <dbReference type="EMBL" id="ARF12533.1"/>
    </source>
</evidence>
<proteinExistence type="predicted"/>